<dbReference type="Proteomes" id="UP001597493">
    <property type="component" value="Unassembled WGS sequence"/>
</dbReference>
<feature type="signal peptide" evidence="2">
    <location>
        <begin position="1"/>
        <end position="29"/>
    </location>
</feature>
<comment type="caution">
    <text evidence="3">The sequence shown here is derived from an EMBL/GenBank/DDBJ whole genome shotgun (WGS) entry which is preliminary data.</text>
</comment>
<proteinExistence type="predicted"/>
<keyword evidence="1" id="KW-0175">Coiled coil</keyword>
<dbReference type="Gene3D" id="6.10.250.3150">
    <property type="match status" value="1"/>
</dbReference>
<feature type="chain" id="PRO_5046205018" evidence="2">
    <location>
        <begin position="30"/>
        <end position="366"/>
    </location>
</feature>
<feature type="coiled-coil region" evidence="1">
    <location>
        <begin position="44"/>
        <end position="92"/>
    </location>
</feature>
<dbReference type="RefSeq" id="WP_379273631.1">
    <property type="nucleotide sequence ID" value="NZ_JBHUGT010000024.1"/>
</dbReference>
<protein>
    <submittedName>
        <fullName evidence="3">Coiled-coil domain-containing protein</fullName>
    </submittedName>
</protein>
<name>A0ABW5QXV5_9BACL</name>
<gene>
    <name evidence="3" type="ORF">ACFSW5_13080</name>
</gene>
<dbReference type="EMBL" id="JBHUMY010000012">
    <property type="protein sequence ID" value="MFD2661184.1"/>
    <property type="molecule type" value="Genomic_DNA"/>
</dbReference>
<evidence type="ECO:0000313" key="4">
    <source>
        <dbReference type="Proteomes" id="UP001597493"/>
    </source>
</evidence>
<organism evidence="3 4">
    <name type="scientific">Paenibacillus thailandensis</name>
    <dbReference type="NCBI Taxonomy" id="393250"/>
    <lineage>
        <taxon>Bacteria</taxon>
        <taxon>Bacillati</taxon>
        <taxon>Bacillota</taxon>
        <taxon>Bacilli</taxon>
        <taxon>Bacillales</taxon>
        <taxon>Paenibacillaceae</taxon>
        <taxon>Paenibacillus</taxon>
    </lineage>
</organism>
<evidence type="ECO:0000256" key="2">
    <source>
        <dbReference type="SAM" id="SignalP"/>
    </source>
</evidence>
<sequence>MTLQAVRSKAIPFFMALVLLMQSAATATAVPEPESAPGDDIHRMLEQSLSIKEIDKEIERIREEKKQLASEMDEQAAQLDVLEGQIRDKREDVGEVLRAYYMGEREVLLEALFSAKSISALLGLLDYIGIIFGQDKRTLNDYKKQYAELQEGYLILEDQQTRLDGIESSLARQRERVLAMEAELNEQLESRPDADRIRMMIEELNSFWETAGLYEVEQYFNALSDAMGKLPDWIQEHKEFLAAEGLTYTLRIPEDDLNAFLREQNELFDRFSFRFHDGKVTAEGSRNGIDVHLTGSYTVVEQPQNGLRFHVEELRFNGYALPDTTREELEERFDLAFYPGLILSFVKATSVEAEDGELIVELGLNW</sequence>
<feature type="coiled-coil region" evidence="1">
    <location>
        <begin position="139"/>
        <end position="190"/>
    </location>
</feature>
<keyword evidence="4" id="KW-1185">Reference proteome</keyword>
<reference evidence="4" key="1">
    <citation type="journal article" date="2019" name="Int. J. Syst. Evol. Microbiol.">
        <title>The Global Catalogue of Microorganisms (GCM) 10K type strain sequencing project: providing services to taxonomists for standard genome sequencing and annotation.</title>
        <authorList>
            <consortium name="The Broad Institute Genomics Platform"/>
            <consortium name="The Broad Institute Genome Sequencing Center for Infectious Disease"/>
            <person name="Wu L."/>
            <person name="Ma J."/>
        </authorList>
    </citation>
    <scope>NUCLEOTIDE SEQUENCE [LARGE SCALE GENOMIC DNA]</scope>
    <source>
        <strain evidence="4">TISTR 1827</strain>
    </source>
</reference>
<evidence type="ECO:0000256" key="1">
    <source>
        <dbReference type="SAM" id="Coils"/>
    </source>
</evidence>
<accession>A0ABW5QXV5</accession>
<evidence type="ECO:0000313" key="3">
    <source>
        <dbReference type="EMBL" id="MFD2661184.1"/>
    </source>
</evidence>
<keyword evidence="2" id="KW-0732">Signal</keyword>